<reference evidence="9" key="1">
    <citation type="submission" date="2016-11" db="EMBL/GenBank/DDBJ databases">
        <authorList>
            <person name="Varghese N."/>
            <person name="Submissions S."/>
        </authorList>
    </citation>
    <scope>NUCLEOTIDE SEQUENCE [LARGE SCALE GENOMIC DNA]</scope>
    <source>
        <strain evidence="9">DSM 25330</strain>
    </source>
</reference>
<dbReference type="STRING" id="1089305.SAMN05444148_2784"/>
<dbReference type="InterPro" id="IPR002052">
    <property type="entry name" value="DNA_methylase_N6_adenine_CS"/>
</dbReference>
<feature type="domain" description="Methyltransferase small" evidence="6">
    <location>
        <begin position="123"/>
        <end position="212"/>
    </location>
</feature>
<evidence type="ECO:0000256" key="4">
    <source>
        <dbReference type="ARBA" id="ARBA00022691"/>
    </source>
</evidence>
<keyword evidence="3 8" id="KW-0808">Transferase</keyword>
<keyword evidence="4" id="KW-0949">S-adenosyl-L-methionine</keyword>
<dbReference type="GO" id="GO:0003676">
    <property type="term" value="F:nucleic acid binding"/>
    <property type="evidence" value="ECO:0007669"/>
    <property type="project" value="InterPro"/>
</dbReference>
<dbReference type="OrthoDB" id="9800643at2"/>
<organism evidence="8 9">
    <name type="scientific">Winogradskyella jejuensis</name>
    <dbReference type="NCBI Taxonomy" id="1089305"/>
    <lineage>
        <taxon>Bacteria</taxon>
        <taxon>Pseudomonadati</taxon>
        <taxon>Bacteroidota</taxon>
        <taxon>Flavobacteriia</taxon>
        <taxon>Flavobacteriales</taxon>
        <taxon>Flavobacteriaceae</taxon>
        <taxon>Winogradskyella</taxon>
    </lineage>
</organism>
<keyword evidence="9" id="KW-1185">Reference proteome</keyword>
<proteinExistence type="predicted"/>
<gene>
    <name evidence="8" type="ORF">SAMN05444148_2784</name>
</gene>
<dbReference type="GO" id="GO:0032259">
    <property type="term" value="P:methylation"/>
    <property type="evidence" value="ECO:0007669"/>
    <property type="project" value="UniProtKB-KW"/>
</dbReference>
<dbReference type="Gene3D" id="3.40.50.150">
    <property type="entry name" value="Vaccinia Virus protein VP39"/>
    <property type="match status" value="1"/>
</dbReference>
<keyword evidence="2 8" id="KW-0489">Methyltransferase</keyword>
<dbReference type="CDD" id="cd02440">
    <property type="entry name" value="AdoMet_MTases"/>
    <property type="match status" value="1"/>
</dbReference>
<evidence type="ECO:0000256" key="1">
    <source>
        <dbReference type="ARBA" id="ARBA00012771"/>
    </source>
</evidence>
<dbReference type="InterPro" id="IPR029063">
    <property type="entry name" value="SAM-dependent_MTases_sf"/>
</dbReference>
<evidence type="ECO:0000256" key="2">
    <source>
        <dbReference type="ARBA" id="ARBA00022603"/>
    </source>
</evidence>
<dbReference type="Proteomes" id="UP000184522">
    <property type="component" value="Unassembled WGS sequence"/>
</dbReference>
<dbReference type="AlphaFoldDB" id="A0A1M5VPZ4"/>
<dbReference type="PANTHER" id="PTHR18895">
    <property type="entry name" value="HEMK METHYLTRANSFERASE"/>
    <property type="match status" value="1"/>
</dbReference>
<comment type="catalytic activity">
    <reaction evidence="5">
        <text>L-glutaminyl-[peptide chain release factor] + S-adenosyl-L-methionine = N(5)-methyl-L-glutaminyl-[peptide chain release factor] + S-adenosyl-L-homocysteine + H(+)</text>
        <dbReference type="Rhea" id="RHEA:42896"/>
        <dbReference type="Rhea" id="RHEA-COMP:10271"/>
        <dbReference type="Rhea" id="RHEA-COMP:10272"/>
        <dbReference type="ChEBI" id="CHEBI:15378"/>
        <dbReference type="ChEBI" id="CHEBI:30011"/>
        <dbReference type="ChEBI" id="CHEBI:57856"/>
        <dbReference type="ChEBI" id="CHEBI:59789"/>
        <dbReference type="ChEBI" id="CHEBI:61891"/>
        <dbReference type="EC" id="2.1.1.297"/>
    </reaction>
</comment>
<accession>A0A1M5VPZ4</accession>
<protein>
    <recommendedName>
        <fullName evidence="1">peptide chain release factor N(5)-glutamine methyltransferase</fullName>
        <ecNumber evidence="1">2.1.1.297</ecNumber>
    </recommendedName>
</protein>
<dbReference type="NCBIfam" id="TIGR00536">
    <property type="entry name" value="hemK_fam"/>
    <property type="match status" value="1"/>
</dbReference>
<dbReference type="Pfam" id="PF17827">
    <property type="entry name" value="PrmC_N"/>
    <property type="match status" value="1"/>
</dbReference>
<dbReference type="EC" id="2.1.1.297" evidence="1"/>
<dbReference type="PROSITE" id="PS00092">
    <property type="entry name" value="N6_MTASE"/>
    <property type="match status" value="1"/>
</dbReference>
<dbReference type="EMBL" id="FQWS01000003">
    <property type="protein sequence ID" value="SHH77312.1"/>
    <property type="molecule type" value="Genomic_DNA"/>
</dbReference>
<dbReference type="InterPro" id="IPR040758">
    <property type="entry name" value="PrmC_N"/>
</dbReference>
<evidence type="ECO:0000259" key="6">
    <source>
        <dbReference type="Pfam" id="PF05175"/>
    </source>
</evidence>
<dbReference type="SUPFAM" id="SSF53335">
    <property type="entry name" value="S-adenosyl-L-methionine-dependent methyltransferases"/>
    <property type="match status" value="1"/>
</dbReference>
<name>A0A1M5VPZ4_9FLAO</name>
<dbReference type="InterPro" id="IPR004556">
    <property type="entry name" value="HemK-like"/>
</dbReference>
<dbReference type="Gene3D" id="1.10.8.10">
    <property type="entry name" value="DNA helicase RuvA subunit, C-terminal domain"/>
    <property type="match status" value="1"/>
</dbReference>
<dbReference type="InterPro" id="IPR019874">
    <property type="entry name" value="RF_methyltr_PrmC"/>
</dbReference>
<evidence type="ECO:0000256" key="5">
    <source>
        <dbReference type="ARBA" id="ARBA00048391"/>
    </source>
</evidence>
<dbReference type="InterPro" id="IPR050320">
    <property type="entry name" value="N5-glutamine_MTase"/>
</dbReference>
<evidence type="ECO:0000256" key="3">
    <source>
        <dbReference type="ARBA" id="ARBA00022679"/>
    </source>
</evidence>
<dbReference type="Pfam" id="PF05175">
    <property type="entry name" value="MTS"/>
    <property type="match status" value="1"/>
</dbReference>
<dbReference type="PANTHER" id="PTHR18895:SF74">
    <property type="entry name" value="MTRF1L RELEASE FACTOR GLUTAMINE METHYLTRANSFERASE"/>
    <property type="match status" value="1"/>
</dbReference>
<dbReference type="NCBIfam" id="TIGR03534">
    <property type="entry name" value="RF_mod_PrmC"/>
    <property type="match status" value="1"/>
</dbReference>
<dbReference type="InterPro" id="IPR007848">
    <property type="entry name" value="Small_mtfrase_dom"/>
</dbReference>
<evidence type="ECO:0000259" key="7">
    <source>
        <dbReference type="Pfam" id="PF17827"/>
    </source>
</evidence>
<dbReference type="RefSeq" id="WP_073087643.1">
    <property type="nucleotide sequence ID" value="NZ_FQWS01000003.1"/>
</dbReference>
<evidence type="ECO:0000313" key="9">
    <source>
        <dbReference type="Proteomes" id="UP000184522"/>
    </source>
</evidence>
<dbReference type="GO" id="GO:0102559">
    <property type="term" value="F:peptide chain release factor N(5)-glutamine methyltransferase activity"/>
    <property type="evidence" value="ECO:0007669"/>
    <property type="project" value="UniProtKB-EC"/>
</dbReference>
<feature type="domain" description="Release factor glutamine methyltransferase N-terminal" evidence="7">
    <location>
        <begin position="29"/>
        <end position="76"/>
    </location>
</feature>
<evidence type="ECO:0000313" key="8">
    <source>
        <dbReference type="EMBL" id="SHH77312.1"/>
    </source>
</evidence>
<sequence>MKALDLKQIFHKELDVIYGKEEVASFFFLCLEQYCDVPRIQLSLEPEFSISKSKTEAFFNTLDDLKQQKPIQYIFGETEFFGLKFKVTEDVLIPRQETEELVGLILQDYKTVTSIHFDASGEKSLKILDIGTGSGCIAISLAKHLPQSEVYALDVSHKALGIAKQNAETNNVSIHFIEANILDSGNWNLVFQDLEFDVIVSNPPYVRHLEKKEIQPNVLDNEPHLALFVEDDNPLVFYKVIREFAVNNLKEKGQLYFEINQYLGDETKQLLTDSQFSDIELIKDLNGNHRILKGTKT</sequence>